<comment type="pathway">
    <text evidence="2">Siderophore biosynthesis; mycobactin biosynthesis.</text>
</comment>
<dbReference type="InterPro" id="IPR025110">
    <property type="entry name" value="AMP-bd_C"/>
</dbReference>
<dbReference type="Gene3D" id="3.30.300.30">
    <property type="match status" value="2"/>
</dbReference>
<protein>
    <recommendedName>
        <fullName evidence="4">Phenyloxazoline synthase MbtB</fullName>
    </recommendedName>
    <alternativeName>
        <fullName evidence="8">Mycobactin synthetase protein B</fullName>
    </alternativeName>
</protein>
<dbReference type="InterPro" id="IPR023213">
    <property type="entry name" value="CAT-like_dom_sf"/>
</dbReference>
<reference evidence="10 11" key="1">
    <citation type="submission" date="2019-03" db="EMBL/GenBank/DDBJ databases">
        <title>Sequencing the genomes of 1000 actinobacteria strains.</title>
        <authorList>
            <person name="Klenk H.-P."/>
        </authorList>
    </citation>
    <scope>NUCLEOTIDE SEQUENCE [LARGE SCALE GENOMIC DNA]</scope>
    <source>
        <strain evidence="10 11">DSM 44969</strain>
    </source>
</reference>
<name>A0A4R1I3L7_PSEEN</name>
<evidence type="ECO:0000259" key="9">
    <source>
        <dbReference type="PROSITE" id="PS50075"/>
    </source>
</evidence>
<dbReference type="CDD" id="cd05930">
    <property type="entry name" value="A_NRPS"/>
    <property type="match status" value="1"/>
</dbReference>
<evidence type="ECO:0000256" key="3">
    <source>
        <dbReference type="ARBA" id="ARBA00007380"/>
    </source>
</evidence>
<dbReference type="Gene3D" id="1.10.1200.10">
    <property type="entry name" value="ACP-like"/>
    <property type="match status" value="2"/>
</dbReference>
<evidence type="ECO:0000256" key="7">
    <source>
        <dbReference type="ARBA" id="ARBA00022598"/>
    </source>
</evidence>
<dbReference type="PANTHER" id="PTHR45527">
    <property type="entry name" value="NONRIBOSOMAL PEPTIDE SYNTHETASE"/>
    <property type="match status" value="1"/>
</dbReference>
<dbReference type="FunFam" id="3.30.559.30:FF:000006">
    <property type="entry name" value="Yersiniabactin polyketide/non-ribosomal peptide synthetase"/>
    <property type="match status" value="1"/>
</dbReference>
<dbReference type="SUPFAM" id="SSF52777">
    <property type="entry name" value="CoA-dependent acyltransferases"/>
    <property type="match status" value="2"/>
</dbReference>
<dbReference type="InterPro" id="IPR036736">
    <property type="entry name" value="ACP-like_sf"/>
</dbReference>
<dbReference type="InterPro" id="IPR045851">
    <property type="entry name" value="AMP-bd_C_sf"/>
</dbReference>
<proteinExistence type="inferred from homology"/>
<dbReference type="InterPro" id="IPR057737">
    <property type="entry name" value="Condensation_MtbB-like"/>
</dbReference>
<evidence type="ECO:0000256" key="4">
    <source>
        <dbReference type="ARBA" id="ARBA00016743"/>
    </source>
</evidence>
<evidence type="ECO:0000313" key="11">
    <source>
        <dbReference type="Proteomes" id="UP000295560"/>
    </source>
</evidence>
<evidence type="ECO:0000256" key="6">
    <source>
        <dbReference type="ARBA" id="ARBA00022553"/>
    </source>
</evidence>
<dbReference type="InterPro" id="IPR001242">
    <property type="entry name" value="Condensation_dom"/>
</dbReference>
<dbReference type="InterPro" id="IPR006162">
    <property type="entry name" value="Ppantetheine_attach_site"/>
</dbReference>
<dbReference type="PROSITE" id="PS00455">
    <property type="entry name" value="AMP_BINDING"/>
    <property type="match status" value="2"/>
</dbReference>
<sequence length="1868" mass="199684">MRYGPPLAVISAAVTAPRPTAAWRAAAADVPGGELVRVDGETPRYTVDAVRAELEMRVLETGRWAAAVVGGLDRTVTVVAPRSPGTELDAYRVLVRLAGGDAPGSRPAAAVRERFTPRHRTRLAVDPRRFADRLEELVAHASPGRLREFPGERIPDPALLHGPDEDGGSALLHRPWALPDPPGVRVLEHTDDPAGHYPLALRPDPDGTWWIEHAAGVVDPADVACLRERLESGTAPASPPTRPRPLHDVIAARLTADADRTAVHDGATVLTYADLDRRSAAVAAALRAAGCGRGDAVGLHLPRSADAVVAIVAILRVGATYVPLDPDFPEARLRDVADRTALRAVVRAGTPFAWSDAPGVDVRGCRDVDPASVPWEPVGDLDGLYVLFTSGSTGRPKGVLHTVGAISRLVAYHLSIRSGPGAVLQFATLNFDVASQEILTGLAAGSRIVVTPPAARLDPSALVAVLRDDAVTEFFCPQVLLQEVCRAALREGVRLPALRHVYQSGEPLVMNTWLERFLTANPAVTLHNHYGPTETHVITAWPLPRRGRRPGPVDLGPLATGSGGHVLGADLRPVTGGEVGELYATEPQVARGYVADPRLTAARFVPDPAGGGGRMYRTGDLVVDDGHGALAFVGRSDFQTKIRGHRVEPEEVTARLLEVPGVDNAATFVTRSEAGENRLESVVAGGSAPAGLRERALDHLRAHLPDYLVPSSLAVVDAIARTATGKIDRAALVADDAPRESTPDAPETPADPVRRAWTDLLGGPAGPDDDFFALGGSSITAMHLARRLHDETGVRIGVADVVAHPRLDDLGALLAERAAEDGGRDGDRAVLRDDPEQAHAPFGLLDQQQAYLIGRDPEFDGGDVACHLYLEYAGQTIDVARLERALQQVVAHHPMLRTVFDTATFTQRVLSDVPPVRIEVVDGGREALARIRDRISHEQRAFDEFPLFTAVVVRGDGRVWLCLSLDALLVDARSVRQIVRDWERAYAGTLEPDPSRPTFRDYVDTVTRWRAGDGAARYRRAREYWQRRVPELPAPPRLPTTDGNGPPRFVNRRHVVDARRWSAVKAHAGGYGLTPSGVLLAAYAAALAQWATHGRFLLNVPRFGREDVHPRVDEIVGEFASFDLLDVDTTGNPSFAGLAARVQRRLTEDLDHGELSGMEVLRELLRHHGALGAAAAPVVFTSELGVGDGIGTLFDGRLRQVYALSQTPQVWMDLLVGEEDGALVVRWDVVEDRFPDAVVDGIFWLLVTQVHALADGAAWVEPPLRAVSGDRAADRGRAAPAGAPGRVLDRIAVHDPARVAVLDGRDGGVRSRAELLGAAGAVAAGIRAVVADEDLRPVAVAVPPGQDGAAAVLGVLATGRPYLPVDVEDPPARIATLLRRTPVAAVVTDLAEPSWTCPVVPVHGPAAVPLAADATPDTAAVLFTSGSTGTPKAVPVPMRGLEVCVAETIRMTGLSTSDRSLALARPHHDLSFFDLLVVPAAGGGVVFPGAQRDPARWAELVSRHRVTAVCAVPAAVEMLLDGAAATGACLTSLRTVLTGGDWVPPELVARLRRAAPAVRVWSIGGPTETTAWNIAHRISDDGVPPGWTTVPYGRPLPGTCYRVVDARLDDRPERAVGELIVSGPGVMAGYLGENSGPSPLVTDPATGEVFYRTGDLGAFRDGLVEFHGRADRQLEIRGRRIEPGEVESVLREHDAVSAAAVVPIVHDGRAHGLAAFVTATAPVDALIRWLAERLPRHLVPNRIDVVGELPRNRAGKVDRTLLTDRAATRAPDVTEPDTDPLARLVRDIWAEELDLADVGPEDSFFELGGDSMTGFKLIVALREVFGDEVPVSIRTLLESRTVAEFVATLRDHERSADFARVASLYATT</sequence>
<organism evidence="10 11">
    <name type="scientific">Pseudonocardia endophytica</name>
    <dbReference type="NCBI Taxonomy" id="401976"/>
    <lineage>
        <taxon>Bacteria</taxon>
        <taxon>Bacillati</taxon>
        <taxon>Actinomycetota</taxon>
        <taxon>Actinomycetes</taxon>
        <taxon>Pseudonocardiales</taxon>
        <taxon>Pseudonocardiaceae</taxon>
        <taxon>Pseudonocardia</taxon>
    </lineage>
</organism>
<dbReference type="InterPro" id="IPR009081">
    <property type="entry name" value="PP-bd_ACP"/>
</dbReference>
<keyword evidence="11" id="KW-1185">Reference proteome</keyword>
<evidence type="ECO:0000256" key="5">
    <source>
        <dbReference type="ARBA" id="ARBA00022450"/>
    </source>
</evidence>
<evidence type="ECO:0000256" key="2">
    <source>
        <dbReference type="ARBA" id="ARBA00005102"/>
    </source>
</evidence>
<dbReference type="InterPro" id="IPR000873">
    <property type="entry name" value="AMP-dep_synth/lig_dom"/>
</dbReference>
<dbReference type="Proteomes" id="UP000295560">
    <property type="component" value="Unassembled WGS sequence"/>
</dbReference>
<feature type="domain" description="Carrier" evidence="9">
    <location>
        <begin position="744"/>
        <end position="818"/>
    </location>
</feature>
<dbReference type="Pfam" id="PF13193">
    <property type="entry name" value="AMP-binding_C"/>
    <property type="match status" value="2"/>
</dbReference>
<dbReference type="CDD" id="cd19535">
    <property type="entry name" value="Cyc_NRPS"/>
    <property type="match status" value="1"/>
</dbReference>
<dbReference type="InterPro" id="IPR020845">
    <property type="entry name" value="AMP-binding_CS"/>
</dbReference>
<dbReference type="PANTHER" id="PTHR45527:SF1">
    <property type="entry name" value="FATTY ACID SYNTHASE"/>
    <property type="match status" value="1"/>
</dbReference>
<dbReference type="GO" id="GO:0043041">
    <property type="term" value="P:amino acid activation for nonribosomal peptide biosynthetic process"/>
    <property type="evidence" value="ECO:0007669"/>
    <property type="project" value="TreeGrafter"/>
</dbReference>
<dbReference type="GO" id="GO:0031177">
    <property type="term" value="F:phosphopantetheine binding"/>
    <property type="evidence" value="ECO:0007669"/>
    <property type="project" value="InterPro"/>
</dbReference>
<dbReference type="Pfam" id="PF00550">
    <property type="entry name" value="PP-binding"/>
    <property type="match status" value="2"/>
</dbReference>
<accession>A0A4R1I3L7</accession>
<dbReference type="PROSITE" id="PS00012">
    <property type="entry name" value="PHOSPHOPANTETHEINE"/>
    <property type="match status" value="1"/>
</dbReference>
<comment type="similarity">
    <text evidence="3">Belongs to the ATP-dependent AMP-binding enzyme family. MbtB subfamily.</text>
</comment>
<evidence type="ECO:0000256" key="1">
    <source>
        <dbReference type="ARBA" id="ARBA00001957"/>
    </source>
</evidence>
<dbReference type="Gene3D" id="3.30.559.10">
    <property type="entry name" value="Chloramphenicol acetyltransferase-like domain"/>
    <property type="match status" value="1"/>
</dbReference>
<dbReference type="Gene3D" id="3.30.559.30">
    <property type="entry name" value="Nonribosomal peptide synthetase, condensation domain"/>
    <property type="match status" value="1"/>
</dbReference>
<dbReference type="GO" id="GO:0005737">
    <property type="term" value="C:cytoplasm"/>
    <property type="evidence" value="ECO:0007669"/>
    <property type="project" value="TreeGrafter"/>
</dbReference>
<dbReference type="SMART" id="SM00823">
    <property type="entry name" value="PKS_PP"/>
    <property type="match status" value="2"/>
</dbReference>
<dbReference type="GO" id="GO:0044550">
    <property type="term" value="P:secondary metabolite biosynthetic process"/>
    <property type="evidence" value="ECO:0007669"/>
    <property type="project" value="TreeGrafter"/>
</dbReference>
<feature type="domain" description="Carrier" evidence="9">
    <location>
        <begin position="1776"/>
        <end position="1853"/>
    </location>
</feature>
<keyword evidence="7" id="KW-0436">Ligase</keyword>
<comment type="cofactor">
    <cofactor evidence="1">
        <name>pantetheine 4'-phosphate</name>
        <dbReference type="ChEBI" id="CHEBI:47942"/>
    </cofactor>
</comment>
<dbReference type="Gene3D" id="3.40.50.12780">
    <property type="entry name" value="N-terminal domain of ligase-like"/>
    <property type="match status" value="2"/>
</dbReference>
<dbReference type="EMBL" id="SMFZ01000001">
    <property type="protein sequence ID" value="TCK24592.1"/>
    <property type="molecule type" value="Genomic_DNA"/>
</dbReference>
<dbReference type="Pfam" id="PF00501">
    <property type="entry name" value="AMP-binding"/>
    <property type="match status" value="2"/>
</dbReference>
<keyword evidence="5" id="KW-0596">Phosphopantetheine</keyword>
<keyword evidence="6" id="KW-0597">Phosphoprotein</keyword>
<dbReference type="SUPFAM" id="SSF56801">
    <property type="entry name" value="Acetyl-CoA synthetase-like"/>
    <property type="match status" value="2"/>
</dbReference>
<dbReference type="PROSITE" id="PS50075">
    <property type="entry name" value="CARRIER"/>
    <property type="match status" value="2"/>
</dbReference>
<dbReference type="FunFam" id="3.30.559.10:FF:000023">
    <property type="entry name" value="Non-ribosomal peptide synthetase"/>
    <property type="match status" value="1"/>
</dbReference>
<dbReference type="GO" id="GO:0016874">
    <property type="term" value="F:ligase activity"/>
    <property type="evidence" value="ECO:0007669"/>
    <property type="project" value="UniProtKB-KW"/>
</dbReference>
<gene>
    <name evidence="10" type="ORF">EV378_0366</name>
</gene>
<comment type="caution">
    <text evidence="10">The sequence shown here is derived from an EMBL/GenBank/DDBJ whole genome shotgun (WGS) entry which is preliminary data.</text>
</comment>
<dbReference type="GO" id="GO:0008610">
    <property type="term" value="P:lipid biosynthetic process"/>
    <property type="evidence" value="ECO:0007669"/>
    <property type="project" value="UniProtKB-ARBA"/>
</dbReference>
<dbReference type="SUPFAM" id="SSF47336">
    <property type="entry name" value="ACP-like"/>
    <property type="match status" value="2"/>
</dbReference>
<dbReference type="InterPro" id="IPR042099">
    <property type="entry name" value="ANL_N_sf"/>
</dbReference>
<evidence type="ECO:0000313" key="10">
    <source>
        <dbReference type="EMBL" id="TCK24592.1"/>
    </source>
</evidence>
<dbReference type="Pfam" id="PF00668">
    <property type="entry name" value="Condensation"/>
    <property type="match status" value="1"/>
</dbReference>
<dbReference type="InterPro" id="IPR020806">
    <property type="entry name" value="PKS_PP-bd"/>
</dbReference>
<evidence type="ECO:0000256" key="8">
    <source>
        <dbReference type="ARBA" id="ARBA00033440"/>
    </source>
</evidence>
<dbReference type="OrthoDB" id="2472181at2"/>
<dbReference type="RefSeq" id="WP_132421021.1">
    <property type="nucleotide sequence ID" value="NZ_SMFZ01000001.1"/>
</dbReference>